<evidence type="ECO:0000256" key="3">
    <source>
        <dbReference type="ARBA" id="ARBA00012103"/>
    </source>
</evidence>
<gene>
    <name evidence="10" type="ORF">LSAA_7568</name>
</gene>
<evidence type="ECO:0000256" key="8">
    <source>
        <dbReference type="ARBA" id="ARBA00029438"/>
    </source>
</evidence>
<dbReference type="OrthoDB" id="1652964at2759"/>
<dbReference type="Proteomes" id="UP000675881">
    <property type="component" value="Chromosome 3"/>
</dbReference>
<dbReference type="InterPro" id="IPR020568">
    <property type="entry name" value="Ribosomal_Su5_D2-typ_SF"/>
</dbReference>
<sequence>MSPEAGIEVSAPSKIILHGEHGVVYGKMAVAGSLDLRTRMRILKITDKLIVHFPDIGVHHQTWSMKDLKPLFTQDHKLEDIILQLLPDPKNPIQVASLTCFFYLYKRILNEFKGLKISVKSDIPMGAGLGSSAALSVCLAAGLLSINEHKNATDPDVISKYALLSEKILHGSPSGIDSSVSSYGGLISFKNGVIQRLNSPFDIKVLLVESVIEPLLDGIK</sequence>
<dbReference type="GO" id="GO:0019287">
    <property type="term" value="P:isopentenyl diphosphate biosynthetic process, mevalonate pathway"/>
    <property type="evidence" value="ECO:0007669"/>
    <property type="project" value="UniProtKB-UniPathway"/>
</dbReference>
<dbReference type="UniPathway" id="UPA00057">
    <property type="reaction ID" value="UER00098"/>
</dbReference>
<evidence type="ECO:0000256" key="5">
    <source>
        <dbReference type="ARBA" id="ARBA00022741"/>
    </source>
</evidence>
<name>A0A7R8H6I9_LEPSM</name>
<evidence type="ECO:0000259" key="9">
    <source>
        <dbReference type="Pfam" id="PF00288"/>
    </source>
</evidence>
<reference evidence="10" key="1">
    <citation type="submission" date="2021-02" db="EMBL/GenBank/DDBJ databases">
        <authorList>
            <person name="Bekaert M."/>
        </authorList>
    </citation>
    <scope>NUCLEOTIDE SEQUENCE</scope>
    <source>
        <strain evidence="10">IoA-00</strain>
    </source>
</reference>
<accession>A0A7R8H6I9</accession>
<dbReference type="EMBL" id="HG994582">
    <property type="protein sequence ID" value="CAF2897896.1"/>
    <property type="molecule type" value="Genomic_DNA"/>
</dbReference>
<dbReference type="PROSITE" id="PS00627">
    <property type="entry name" value="GHMP_KINASES_ATP"/>
    <property type="match status" value="1"/>
</dbReference>
<proteinExistence type="inferred from homology"/>
<dbReference type="PANTHER" id="PTHR43290:SF2">
    <property type="entry name" value="MEVALONATE KINASE"/>
    <property type="match status" value="1"/>
</dbReference>
<evidence type="ECO:0000256" key="6">
    <source>
        <dbReference type="ARBA" id="ARBA00022777"/>
    </source>
</evidence>
<dbReference type="InterPro" id="IPR006204">
    <property type="entry name" value="GHMP_kinase_N_dom"/>
</dbReference>
<keyword evidence="5" id="KW-0547">Nucleotide-binding</keyword>
<evidence type="ECO:0000256" key="1">
    <source>
        <dbReference type="ARBA" id="ARBA00004496"/>
    </source>
</evidence>
<dbReference type="AlphaFoldDB" id="A0A7R8H6I9"/>
<dbReference type="GO" id="GO:0006695">
    <property type="term" value="P:cholesterol biosynthetic process"/>
    <property type="evidence" value="ECO:0007669"/>
    <property type="project" value="TreeGrafter"/>
</dbReference>
<evidence type="ECO:0000256" key="7">
    <source>
        <dbReference type="ARBA" id="ARBA00022840"/>
    </source>
</evidence>
<evidence type="ECO:0000256" key="4">
    <source>
        <dbReference type="ARBA" id="ARBA00022679"/>
    </source>
</evidence>
<dbReference type="GO" id="GO:0005829">
    <property type="term" value="C:cytosol"/>
    <property type="evidence" value="ECO:0007669"/>
    <property type="project" value="TreeGrafter"/>
</dbReference>
<dbReference type="SUPFAM" id="SSF54211">
    <property type="entry name" value="Ribosomal protein S5 domain 2-like"/>
    <property type="match status" value="1"/>
</dbReference>
<dbReference type="InterPro" id="IPR006205">
    <property type="entry name" value="Mev_gal_kin"/>
</dbReference>
<feature type="domain" description="GHMP kinase N-terminal" evidence="9">
    <location>
        <begin position="106"/>
        <end position="185"/>
    </location>
</feature>
<dbReference type="PRINTS" id="PR00959">
    <property type="entry name" value="MEVGALKINASE"/>
</dbReference>
<keyword evidence="6" id="KW-0418">Kinase</keyword>
<dbReference type="Gene3D" id="3.30.230.10">
    <property type="match status" value="1"/>
</dbReference>
<evidence type="ECO:0000313" key="11">
    <source>
        <dbReference type="Proteomes" id="UP000675881"/>
    </source>
</evidence>
<comment type="similarity">
    <text evidence="2">Belongs to the GHMP kinase family. Mevalonate kinase subfamily.</text>
</comment>
<evidence type="ECO:0000313" key="10">
    <source>
        <dbReference type="EMBL" id="CAF2897896.1"/>
    </source>
</evidence>
<keyword evidence="4 10" id="KW-0808">Transferase</keyword>
<dbReference type="GO" id="GO:0004496">
    <property type="term" value="F:mevalonate kinase activity"/>
    <property type="evidence" value="ECO:0007669"/>
    <property type="project" value="UniProtKB-EC"/>
</dbReference>
<comment type="pathway">
    <text evidence="8">Isoprenoid biosynthesis; isopentenyl diphosphate biosynthesis via mevalonate pathway; isopentenyl diphosphate from (R)-mevalonate: step 1/3.</text>
</comment>
<dbReference type="EC" id="2.7.1.36" evidence="3"/>
<protein>
    <recommendedName>
        <fullName evidence="3">mevalonate kinase</fullName>
        <ecNumber evidence="3">2.7.1.36</ecNumber>
    </recommendedName>
</protein>
<keyword evidence="11" id="KW-1185">Reference proteome</keyword>
<comment type="subcellular location">
    <subcellularLocation>
        <location evidence="1">Cytoplasm</location>
    </subcellularLocation>
</comment>
<dbReference type="GO" id="GO:0005524">
    <property type="term" value="F:ATP binding"/>
    <property type="evidence" value="ECO:0007669"/>
    <property type="project" value="UniProtKB-KW"/>
</dbReference>
<dbReference type="InterPro" id="IPR006203">
    <property type="entry name" value="GHMP_knse_ATP-bd_CS"/>
</dbReference>
<dbReference type="InterPro" id="IPR014721">
    <property type="entry name" value="Ribsml_uS5_D2-typ_fold_subgr"/>
</dbReference>
<keyword evidence="7" id="KW-0067">ATP-binding</keyword>
<dbReference type="Pfam" id="PF00288">
    <property type="entry name" value="GHMP_kinases_N"/>
    <property type="match status" value="1"/>
</dbReference>
<evidence type="ECO:0000256" key="2">
    <source>
        <dbReference type="ARBA" id="ARBA00006495"/>
    </source>
</evidence>
<organism evidence="10 11">
    <name type="scientific">Lepeophtheirus salmonis</name>
    <name type="common">Salmon louse</name>
    <name type="synonym">Caligus salmonis</name>
    <dbReference type="NCBI Taxonomy" id="72036"/>
    <lineage>
        <taxon>Eukaryota</taxon>
        <taxon>Metazoa</taxon>
        <taxon>Ecdysozoa</taxon>
        <taxon>Arthropoda</taxon>
        <taxon>Crustacea</taxon>
        <taxon>Multicrustacea</taxon>
        <taxon>Hexanauplia</taxon>
        <taxon>Copepoda</taxon>
        <taxon>Siphonostomatoida</taxon>
        <taxon>Caligidae</taxon>
        <taxon>Lepeophtheirus</taxon>
    </lineage>
</organism>
<dbReference type="PANTHER" id="PTHR43290">
    <property type="entry name" value="MEVALONATE KINASE"/>
    <property type="match status" value="1"/>
</dbReference>